<dbReference type="AlphaFoldDB" id="A0AAD6D6D2"/>
<evidence type="ECO:0000313" key="2">
    <source>
        <dbReference type="EMBL" id="KAJ5556808.1"/>
    </source>
</evidence>
<name>A0AAD6D6D2_9EURO</name>
<keyword evidence="3" id="KW-1185">Reference proteome</keyword>
<organism evidence="2 3">
    <name type="scientific">Penicillium frequentans</name>
    <dbReference type="NCBI Taxonomy" id="3151616"/>
    <lineage>
        <taxon>Eukaryota</taxon>
        <taxon>Fungi</taxon>
        <taxon>Dikarya</taxon>
        <taxon>Ascomycota</taxon>
        <taxon>Pezizomycotina</taxon>
        <taxon>Eurotiomycetes</taxon>
        <taxon>Eurotiomycetidae</taxon>
        <taxon>Eurotiales</taxon>
        <taxon>Aspergillaceae</taxon>
        <taxon>Penicillium</taxon>
    </lineage>
</organism>
<feature type="signal peptide" evidence="1">
    <location>
        <begin position="1"/>
        <end position="18"/>
    </location>
</feature>
<proteinExistence type="predicted"/>
<keyword evidence="1" id="KW-0732">Signal</keyword>
<reference evidence="2 3" key="1">
    <citation type="journal article" date="2023" name="IMA Fungus">
        <title>Comparative genomic study of the Penicillium genus elucidates a diverse pangenome and 15 lateral gene transfer events.</title>
        <authorList>
            <person name="Petersen C."/>
            <person name="Sorensen T."/>
            <person name="Nielsen M.R."/>
            <person name="Sondergaard T.E."/>
            <person name="Sorensen J.L."/>
            <person name="Fitzpatrick D.A."/>
            <person name="Frisvad J.C."/>
            <person name="Nielsen K.L."/>
        </authorList>
    </citation>
    <scope>NUCLEOTIDE SEQUENCE [LARGE SCALE GENOMIC DNA]</scope>
    <source>
        <strain evidence="2 3">IBT 35679</strain>
    </source>
</reference>
<feature type="chain" id="PRO_5042246987" evidence="1">
    <location>
        <begin position="19"/>
        <end position="87"/>
    </location>
</feature>
<dbReference type="EMBL" id="JAQIZZ010000001">
    <property type="protein sequence ID" value="KAJ5556808.1"/>
    <property type="molecule type" value="Genomic_DNA"/>
</dbReference>
<gene>
    <name evidence="2" type="ORF">N7494_000723</name>
</gene>
<dbReference type="Proteomes" id="UP001220324">
    <property type="component" value="Unassembled WGS sequence"/>
</dbReference>
<comment type="caution">
    <text evidence="2">The sequence shown here is derived from an EMBL/GenBank/DDBJ whole genome shotgun (WGS) entry which is preliminary data.</text>
</comment>
<protein>
    <submittedName>
        <fullName evidence="2">Uncharacterized protein</fullName>
    </submittedName>
</protein>
<evidence type="ECO:0000313" key="3">
    <source>
        <dbReference type="Proteomes" id="UP001220324"/>
    </source>
</evidence>
<sequence length="87" mass="9767">MKLTAFLTVLSLSSFVAAAPIDKAARGFLPSPGALLEKAYPHSGIPQLANKLDKLTELMMIRIWREILDTLMDSEDPRETMLTDYTW</sequence>
<accession>A0AAD6D6D2</accession>
<evidence type="ECO:0000256" key="1">
    <source>
        <dbReference type="SAM" id="SignalP"/>
    </source>
</evidence>